<evidence type="ECO:0000313" key="3">
    <source>
        <dbReference type="EMBL" id="OBZ68910.1"/>
    </source>
</evidence>
<dbReference type="InterPro" id="IPR011333">
    <property type="entry name" value="SKP1/BTB/POZ_sf"/>
</dbReference>
<comment type="caution">
    <text evidence="3">The sequence shown here is derived from an EMBL/GenBank/DDBJ whole genome shotgun (WGS) entry which is preliminary data.</text>
</comment>
<protein>
    <recommendedName>
        <fullName evidence="2">BTB domain-containing protein</fullName>
    </recommendedName>
</protein>
<accession>A0A1C7LW31</accession>
<feature type="domain" description="BTB" evidence="2">
    <location>
        <begin position="43"/>
        <end position="113"/>
    </location>
</feature>
<gene>
    <name evidence="3" type="ORF">A0H81_11022</name>
</gene>
<feature type="region of interest" description="Disordered" evidence="1">
    <location>
        <begin position="491"/>
        <end position="516"/>
    </location>
</feature>
<dbReference type="SMART" id="SM00225">
    <property type="entry name" value="BTB"/>
    <property type="match status" value="2"/>
</dbReference>
<sequence>MAPKQIDSIALEDVRFLFRHDNALYASHLSHTAALTPFDKDDADVVLRSSDNVDFHAHKARLAFASPIFKDTFSIPQPIILSNGGDIHPETGLPLIRLQEDYRTLEILLQMCYPCQRMPQLLLDDVRPLLEAAGKYEMGDVIARIREILLIFVSTEPLRVFVIACNMGWEMEAKVAARAAPYAIPADLSSCRRGSRADITPAPMVLEERMHYTMLGIHDPPADIIIRSSNRIKFHAHINLLSIVSQKLACILHESPDLKVNAANRAPTNDLPVVEFPESGRILGLLLRLCYPISAPDLDARDIPELLEAAKKYEVPRAVDFARKRWKEYIRAGPLRAYFVAFARGWMDKAREAARYTVFLPKDDYIPEMETVSAEAYWRLLDYRRRISVALASALALNVTADIANTYDKSTSSNAFNEANGFNIYDRLEIGILLQRTTKTGLNPQTIVASIAKVVASQYHESGNPHPTAPRRDARAILTDIMELQERLDGELSKSFRSSGETSTHRSHQNDRAGDMMRLEDCNRYGQDQDGHAPPNMMLE</sequence>
<proteinExistence type="predicted"/>
<dbReference type="SUPFAM" id="SSF54695">
    <property type="entry name" value="POZ domain"/>
    <property type="match status" value="2"/>
</dbReference>
<dbReference type="Gene3D" id="3.30.710.10">
    <property type="entry name" value="Potassium Channel Kv1.1, Chain A"/>
    <property type="match status" value="2"/>
</dbReference>
<evidence type="ECO:0000313" key="4">
    <source>
        <dbReference type="Proteomes" id="UP000092993"/>
    </source>
</evidence>
<name>A0A1C7LW31_GRIFR</name>
<dbReference type="CDD" id="cd18186">
    <property type="entry name" value="BTB_POZ_ZBTB_KLHL-like"/>
    <property type="match status" value="1"/>
</dbReference>
<dbReference type="AlphaFoldDB" id="A0A1C7LW31"/>
<dbReference type="PROSITE" id="PS50097">
    <property type="entry name" value="BTB"/>
    <property type="match status" value="1"/>
</dbReference>
<organism evidence="3 4">
    <name type="scientific">Grifola frondosa</name>
    <name type="common">Maitake</name>
    <name type="synonym">Polyporus frondosus</name>
    <dbReference type="NCBI Taxonomy" id="5627"/>
    <lineage>
        <taxon>Eukaryota</taxon>
        <taxon>Fungi</taxon>
        <taxon>Dikarya</taxon>
        <taxon>Basidiomycota</taxon>
        <taxon>Agaricomycotina</taxon>
        <taxon>Agaricomycetes</taxon>
        <taxon>Polyporales</taxon>
        <taxon>Grifolaceae</taxon>
        <taxon>Grifola</taxon>
    </lineage>
</organism>
<dbReference type="OMA" id="PREANCL"/>
<dbReference type="STRING" id="5627.A0A1C7LW31"/>
<reference evidence="3 4" key="1">
    <citation type="submission" date="2016-03" db="EMBL/GenBank/DDBJ databases">
        <title>Whole genome sequencing of Grifola frondosa 9006-11.</title>
        <authorList>
            <person name="Min B."/>
            <person name="Park H."/>
            <person name="Kim J.-G."/>
            <person name="Cho H."/>
            <person name="Oh Y.-L."/>
            <person name="Kong W.-S."/>
            <person name="Choi I.-G."/>
        </authorList>
    </citation>
    <scope>NUCLEOTIDE SEQUENCE [LARGE SCALE GENOMIC DNA]</scope>
    <source>
        <strain evidence="3 4">9006-11</strain>
    </source>
</reference>
<evidence type="ECO:0000256" key="1">
    <source>
        <dbReference type="SAM" id="MobiDB-lite"/>
    </source>
</evidence>
<dbReference type="Pfam" id="PF00651">
    <property type="entry name" value="BTB"/>
    <property type="match status" value="1"/>
</dbReference>
<keyword evidence="4" id="KW-1185">Reference proteome</keyword>
<evidence type="ECO:0000259" key="2">
    <source>
        <dbReference type="PROSITE" id="PS50097"/>
    </source>
</evidence>
<dbReference type="OrthoDB" id="2665493at2759"/>
<dbReference type="Proteomes" id="UP000092993">
    <property type="component" value="Unassembled WGS sequence"/>
</dbReference>
<dbReference type="EMBL" id="LUGG01000019">
    <property type="protein sequence ID" value="OBZ68910.1"/>
    <property type="molecule type" value="Genomic_DNA"/>
</dbReference>
<dbReference type="InterPro" id="IPR000210">
    <property type="entry name" value="BTB/POZ_dom"/>
</dbReference>